<name>A0A545T9E9_9GAMM</name>
<evidence type="ECO:0000256" key="1">
    <source>
        <dbReference type="SAM" id="Phobius"/>
    </source>
</evidence>
<dbReference type="AlphaFoldDB" id="A0A545T9E9"/>
<feature type="transmembrane region" description="Helical" evidence="1">
    <location>
        <begin position="20"/>
        <end position="38"/>
    </location>
</feature>
<keyword evidence="1" id="KW-0812">Transmembrane</keyword>
<dbReference type="EMBL" id="VIKR01000003">
    <property type="protein sequence ID" value="TQV73836.1"/>
    <property type="molecule type" value="Genomic_DNA"/>
</dbReference>
<dbReference type="RefSeq" id="WP_142942544.1">
    <property type="nucleotide sequence ID" value="NZ_VIKR01000003.1"/>
</dbReference>
<keyword evidence="3" id="KW-1185">Reference proteome</keyword>
<accession>A0A545T9E9</accession>
<evidence type="ECO:0000313" key="3">
    <source>
        <dbReference type="Proteomes" id="UP000317839"/>
    </source>
</evidence>
<reference evidence="2 3" key="1">
    <citation type="submission" date="2019-06" db="EMBL/GenBank/DDBJ databases">
        <title>Draft genome of Aliikangiella marina GYP-15.</title>
        <authorList>
            <person name="Wang G."/>
        </authorList>
    </citation>
    <scope>NUCLEOTIDE SEQUENCE [LARGE SCALE GENOMIC DNA]</scope>
    <source>
        <strain evidence="2 3">GYP-15</strain>
    </source>
</reference>
<keyword evidence="1" id="KW-0472">Membrane</keyword>
<feature type="transmembrane region" description="Helical" evidence="1">
    <location>
        <begin position="44"/>
        <end position="64"/>
    </location>
</feature>
<evidence type="ECO:0000313" key="2">
    <source>
        <dbReference type="EMBL" id="TQV73836.1"/>
    </source>
</evidence>
<gene>
    <name evidence="2" type="ORF">FLL45_13285</name>
</gene>
<comment type="caution">
    <text evidence="2">The sequence shown here is derived from an EMBL/GenBank/DDBJ whole genome shotgun (WGS) entry which is preliminary data.</text>
</comment>
<proteinExistence type="predicted"/>
<protein>
    <submittedName>
        <fullName evidence="2">Uncharacterized protein</fullName>
    </submittedName>
</protein>
<organism evidence="2 3">
    <name type="scientific">Aliikangiella marina</name>
    <dbReference type="NCBI Taxonomy" id="1712262"/>
    <lineage>
        <taxon>Bacteria</taxon>
        <taxon>Pseudomonadati</taxon>
        <taxon>Pseudomonadota</taxon>
        <taxon>Gammaproteobacteria</taxon>
        <taxon>Oceanospirillales</taxon>
        <taxon>Pleioneaceae</taxon>
        <taxon>Aliikangiella</taxon>
    </lineage>
</organism>
<dbReference type="Proteomes" id="UP000317839">
    <property type="component" value="Unassembled WGS sequence"/>
</dbReference>
<keyword evidence="1" id="KW-1133">Transmembrane helix</keyword>
<sequence length="104" mass="12338">MKLIEKEFWLEVDNYKKRIALIFALWIPFGVIVSLIWIKVFEFKFNFIVATVILLLWSSIQIKVNSDFRKLKLKCPKCDKQAFDDIPILFAENSCANCGYRRED</sequence>